<keyword evidence="12" id="KW-0407">Ion channel</keyword>
<evidence type="ECO:0000256" key="9">
    <source>
        <dbReference type="ARBA" id="ARBA00023065"/>
    </source>
</evidence>
<feature type="transmembrane region" description="Helical" evidence="14">
    <location>
        <begin position="270"/>
        <end position="303"/>
    </location>
</feature>
<dbReference type="Gene3D" id="1.20.120.350">
    <property type="entry name" value="Voltage-gated potassium channels. Chain C"/>
    <property type="match status" value="1"/>
</dbReference>
<evidence type="ECO:0000256" key="5">
    <source>
        <dbReference type="ARBA" id="ARBA00022692"/>
    </source>
</evidence>
<evidence type="ECO:0000256" key="2">
    <source>
        <dbReference type="ARBA" id="ARBA00022448"/>
    </source>
</evidence>
<dbReference type="InterPro" id="IPR005821">
    <property type="entry name" value="Ion_trans_dom"/>
</dbReference>
<evidence type="ECO:0000256" key="11">
    <source>
        <dbReference type="ARBA" id="ARBA00023180"/>
    </source>
</evidence>
<dbReference type="AlphaFoldDB" id="A0A7S4K6A5"/>
<evidence type="ECO:0000256" key="7">
    <source>
        <dbReference type="ARBA" id="ARBA00022882"/>
    </source>
</evidence>
<proteinExistence type="predicted"/>
<feature type="transmembrane region" description="Helical" evidence="14">
    <location>
        <begin position="349"/>
        <end position="378"/>
    </location>
</feature>
<keyword evidence="4" id="KW-0107">Calcium channel</keyword>
<protein>
    <recommendedName>
        <fullName evidence="15">Ion transport domain-containing protein</fullName>
    </recommendedName>
</protein>
<dbReference type="InterPro" id="IPR050599">
    <property type="entry name" value="VDCC_alpha-1_subunit"/>
</dbReference>
<dbReference type="Gene3D" id="1.10.287.70">
    <property type="match status" value="1"/>
</dbReference>
<keyword evidence="5 14" id="KW-0812">Transmembrane</keyword>
<dbReference type="Pfam" id="PF00520">
    <property type="entry name" value="Ion_trans"/>
    <property type="match status" value="1"/>
</dbReference>
<feature type="transmembrane region" description="Helical" evidence="14">
    <location>
        <begin position="201"/>
        <end position="222"/>
    </location>
</feature>
<dbReference type="GO" id="GO:0008331">
    <property type="term" value="F:high voltage-gated calcium channel activity"/>
    <property type="evidence" value="ECO:0007669"/>
    <property type="project" value="TreeGrafter"/>
</dbReference>
<evidence type="ECO:0000256" key="14">
    <source>
        <dbReference type="SAM" id="Phobius"/>
    </source>
</evidence>
<evidence type="ECO:0000256" key="8">
    <source>
        <dbReference type="ARBA" id="ARBA00022989"/>
    </source>
</evidence>
<dbReference type="PANTHER" id="PTHR45628:SF7">
    <property type="entry name" value="VOLTAGE-DEPENDENT CALCIUM CHANNEL TYPE A SUBUNIT ALPHA-1"/>
    <property type="match status" value="1"/>
</dbReference>
<keyword evidence="8 14" id="KW-1133">Transmembrane helix</keyword>
<sequence>MTPAQMGRNRSSLPLAANFASSRDGESPLATERGEKEEGFGGEMRGMSQKSDNGSGGGMEKSRQNAGGAGESIGDDVNDCRGRAPGTGLGSGSDVVSVLEPSRSGRGVISLAGPSMSDRSVFLYNDDADRIKLRRHYGGNWFCRLLYESNRLRMSLGRLVNNDRVQLLVVILIMVNAILMGIATFDFVSTSTDIQSMFEQVDNIFLIVFTAELGLQFLYHGMRLFLDGWLLFDFVVIVLSWAFAEAQIIRAFRIFRALRLVTRVRILRNLVTALSGVMPNMASIAMLLLLIMYIFCVMVTQLFKDMYDKKQLEYNYFGRLDRSFFTLFQIMTFDAWADVTRELMETYSWAWIIIIFYVIICGFIILNLIIAVICDAIATLHGDELAKLRGWGGEESNSFAEGEGVQEEGRTFLLRSTTNGENDSVEYPLGEDMDRDGLGCHSIRVRMGPEETQRRLRTMDDQLKASSRLQGQTASTVEYLIQQLQKVPSPER</sequence>
<reference evidence="16" key="1">
    <citation type="submission" date="2021-01" db="EMBL/GenBank/DDBJ databases">
        <authorList>
            <person name="Corre E."/>
            <person name="Pelletier E."/>
            <person name="Niang G."/>
            <person name="Scheremetjew M."/>
            <person name="Finn R."/>
            <person name="Kale V."/>
            <person name="Holt S."/>
            <person name="Cochrane G."/>
            <person name="Meng A."/>
            <person name="Brown T."/>
            <person name="Cohen L."/>
        </authorList>
    </citation>
    <scope>NUCLEOTIDE SEQUENCE</scope>
    <source>
        <strain evidence="16">Isolate 1302-5</strain>
    </source>
</reference>
<dbReference type="EMBL" id="HBKQ01058343">
    <property type="protein sequence ID" value="CAE2285090.1"/>
    <property type="molecule type" value="Transcribed_RNA"/>
</dbReference>
<organism evidence="16">
    <name type="scientific">Odontella aurita</name>
    <dbReference type="NCBI Taxonomy" id="265563"/>
    <lineage>
        <taxon>Eukaryota</taxon>
        <taxon>Sar</taxon>
        <taxon>Stramenopiles</taxon>
        <taxon>Ochrophyta</taxon>
        <taxon>Bacillariophyta</taxon>
        <taxon>Mediophyceae</taxon>
        <taxon>Biddulphiophycidae</taxon>
        <taxon>Eupodiscales</taxon>
        <taxon>Odontellaceae</taxon>
        <taxon>Odontella</taxon>
    </lineage>
</organism>
<keyword evidence="2" id="KW-0813">Transport</keyword>
<evidence type="ECO:0000313" key="16">
    <source>
        <dbReference type="EMBL" id="CAE2285090.1"/>
    </source>
</evidence>
<keyword evidence="11" id="KW-0325">Glycoprotein</keyword>
<evidence type="ECO:0000256" key="3">
    <source>
        <dbReference type="ARBA" id="ARBA00022568"/>
    </source>
</evidence>
<feature type="transmembrane region" description="Helical" evidence="14">
    <location>
        <begin position="228"/>
        <end position="249"/>
    </location>
</feature>
<evidence type="ECO:0000256" key="12">
    <source>
        <dbReference type="ARBA" id="ARBA00023303"/>
    </source>
</evidence>
<feature type="region of interest" description="Disordered" evidence="13">
    <location>
        <begin position="1"/>
        <end position="96"/>
    </location>
</feature>
<dbReference type="GO" id="GO:0005891">
    <property type="term" value="C:voltage-gated calcium channel complex"/>
    <property type="evidence" value="ECO:0007669"/>
    <property type="project" value="TreeGrafter"/>
</dbReference>
<accession>A0A7S4K6A5</accession>
<name>A0A7S4K6A5_9STRA</name>
<evidence type="ECO:0000256" key="1">
    <source>
        <dbReference type="ARBA" id="ARBA00004141"/>
    </source>
</evidence>
<keyword evidence="6" id="KW-0106">Calcium</keyword>
<keyword evidence="3" id="KW-0109">Calcium transport</keyword>
<keyword evidence="9" id="KW-0406">Ion transport</keyword>
<dbReference type="PANTHER" id="PTHR45628">
    <property type="entry name" value="VOLTAGE-DEPENDENT CALCIUM CHANNEL TYPE A SUBUNIT ALPHA-1"/>
    <property type="match status" value="1"/>
</dbReference>
<evidence type="ECO:0000256" key="4">
    <source>
        <dbReference type="ARBA" id="ARBA00022673"/>
    </source>
</evidence>
<gene>
    <name evidence="16" type="ORF">OAUR00152_LOCUS39892</name>
</gene>
<keyword evidence="7" id="KW-0851">Voltage-gated channel</keyword>
<evidence type="ECO:0000256" key="13">
    <source>
        <dbReference type="SAM" id="MobiDB-lite"/>
    </source>
</evidence>
<comment type="subcellular location">
    <subcellularLocation>
        <location evidence="1">Membrane</location>
        <topology evidence="1">Multi-pass membrane protein</topology>
    </subcellularLocation>
</comment>
<feature type="transmembrane region" description="Helical" evidence="14">
    <location>
        <begin position="167"/>
        <end position="189"/>
    </location>
</feature>
<evidence type="ECO:0000256" key="6">
    <source>
        <dbReference type="ARBA" id="ARBA00022837"/>
    </source>
</evidence>
<evidence type="ECO:0000259" key="15">
    <source>
        <dbReference type="Pfam" id="PF00520"/>
    </source>
</evidence>
<dbReference type="GO" id="GO:0098703">
    <property type="term" value="P:calcium ion import across plasma membrane"/>
    <property type="evidence" value="ECO:0007669"/>
    <property type="project" value="TreeGrafter"/>
</dbReference>
<evidence type="ECO:0000256" key="10">
    <source>
        <dbReference type="ARBA" id="ARBA00023136"/>
    </source>
</evidence>
<dbReference type="InterPro" id="IPR027359">
    <property type="entry name" value="Volt_channel_dom_sf"/>
</dbReference>
<feature type="domain" description="Ion transport" evidence="15">
    <location>
        <begin position="166"/>
        <end position="380"/>
    </location>
</feature>
<keyword evidence="10 14" id="KW-0472">Membrane</keyword>
<dbReference type="SUPFAM" id="SSF81324">
    <property type="entry name" value="Voltage-gated potassium channels"/>
    <property type="match status" value="1"/>
</dbReference>